<dbReference type="RefSeq" id="XP_007681896.1">
    <property type="nucleotide sequence ID" value="XM_007683706.1"/>
</dbReference>
<evidence type="ECO:0000256" key="1">
    <source>
        <dbReference type="SAM" id="MobiDB-lite"/>
    </source>
</evidence>
<proteinExistence type="predicted"/>
<evidence type="ECO:0000313" key="3">
    <source>
        <dbReference type="Proteomes" id="UP000011761"/>
    </source>
</evidence>
<dbReference type="KEGG" id="bcom:BAUCODRAFT_127471"/>
<dbReference type="Proteomes" id="UP000011761">
    <property type="component" value="Unassembled WGS sequence"/>
</dbReference>
<organism evidence="2 3">
    <name type="scientific">Baudoinia panamericana (strain UAMH 10762)</name>
    <name type="common">Angels' share fungus</name>
    <name type="synonym">Baudoinia compniacensis (strain UAMH 10762)</name>
    <dbReference type="NCBI Taxonomy" id="717646"/>
    <lineage>
        <taxon>Eukaryota</taxon>
        <taxon>Fungi</taxon>
        <taxon>Dikarya</taxon>
        <taxon>Ascomycota</taxon>
        <taxon>Pezizomycotina</taxon>
        <taxon>Dothideomycetes</taxon>
        <taxon>Dothideomycetidae</taxon>
        <taxon>Mycosphaerellales</taxon>
        <taxon>Teratosphaeriaceae</taxon>
        <taxon>Baudoinia</taxon>
    </lineage>
</organism>
<gene>
    <name evidence="2" type="ORF">BAUCODRAFT_127471</name>
</gene>
<keyword evidence="3" id="KW-1185">Reference proteome</keyword>
<dbReference type="HOGENOM" id="CLU_2072697_0_0_1"/>
<dbReference type="AlphaFoldDB" id="M2MI77"/>
<evidence type="ECO:0000313" key="2">
    <source>
        <dbReference type="EMBL" id="EMC90973.1"/>
    </source>
</evidence>
<dbReference type="EMBL" id="KB445565">
    <property type="protein sequence ID" value="EMC90973.1"/>
    <property type="molecule type" value="Genomic_DNA"/>
</dbReference>
<feature type="region of interest" description="Disordered" evidence="1">
    <location>
        <begin position="1"/>
        <end position="60"/>
    </location>
</feature>
<feature type="compositionally biased region" description="Low complexity" evidence="1">
    <location>
        <begin position="46"/>
        <end position="57"/>
    </location>
</feature>
<protein>
    <submittedName>
        <fullName evidence="2">Uncharacterized protein</fullName>
    </submittedName>
</protein>
<name>M2MI77_BAUPA</name>
<dbReference type="GeneID" id="19108156"/>
<accession>M2MI77</accession>
<reference evidence="2 3" key="1">
    <citation type="journal article" date="2012" name="PLoS Pathog.">
        <title>Diverse lifestyles and strategies of plant pathogenesis encoded in the genomes of eighteen Dothideomycetes fungi.</title>
        <authorList>
            <person name="Ohm R.A."/>
            <person name="Feau N."/>
            <person name="Henrissat B."/>
            <person name="Schoch C.L."/>
            <person name="Horwitz B.A."/>
            <person name="Barry K.W."/>
            <person name="Condon B.J."/>
            <person name="Copeland A.C."/>
            <person name="Dhillon B."/>
            <person name="Glaser F."/>
            <person name="Hesse C.N."/>
            <person name="Kosti I."/>
            <person name="LaButti K."/>
            <person name="Lindquist E.A."/>
            <person name="Lucas S."/>
            <person name="Salamov A.A."/>
            <person name="Bradshaw R.E."/>
            <person name="Ciuffetti L."/>
            <person name="Hamelin R.C."/>
            <person name="Kema G.H.J."/>
            <person name="Lawrence C."/>
            <person name="Scott J.A."/>
            <person name="Spatafora J.W."/>
            <person name="Turgeon B.G."/>
            <person name="de Wit P.J.G.M."/>
            <person name="Zhong S."/>
            <person name="Goodwin S.B."/>
            <person name="Grigoriev I.V."/>
        </authorList>
    </citation>
    <scope>NUCLEOTIDE SEQUENCE [LARGE SCALE GENOMIC DNA]</scope>
    <source>
        <strain evidence="2 3">UAMH 10762</strain>
    </source>
</reference>
<sequence length="118" mass="12858">MLPGASRPCASKEAPLSKEVVVHNNQEFSESPLADRSKHTSRKKTAATSPAALPSTSFNDEKPFGNCMGVGHLVEIPVRAEARRKSVMESFVAAPAFLWPYRIFGIVHPLCHTGSLRD</sequence>